<dbReference type="EMBL" id="MU274907">
    <property type="protein sequence ID" value="KAI0090772.1"/>
    <property type="molecule type" value="Genomic_DNA"/>
</dbReference>
<organism evidence="1 2">
    <name type="scientific">Irpex rosettiformis</name>
    <dbReference type="NCBI Taxonomy" id="378272"/>
    <lineage>
        <taxon>Eukaryota</taxon>
        <taxon>Fungi</taxon>
        <taxon>Dikarya</taxon>
        <taxon>Basidiomycota</taxon>
        <taxon>Agaricomycotina</taxon>
        <taxon>Agaricomycetes</taxon>
        <taxon>Polyporales</taxon>
        <taxon>Irpicaceae</taxon>
        <taxon>Irpex</taxon>
    </lineage>
</organism>
<accession>A0ACB8U8P7</accession>
<name>A0ACB8U8P7_9APHY</name>
<gene>
    <name evidence="1" type="ORF">BDY19DRAFT_937393</name>
</gene>
<sequence>MSRAADDLPAQELDTSCTKEKISSHSPDNIQRPLPSQAPSIATSTIESTQHDKNAHPDYVKRDFYFLVIPKYLRYDPDGPTKFDIFTNILFGVASTCIVANLYYCQPILIKLSQSFDVSYDEVSRIPTLIQAGYASGLLLLSPLGDLVRRRPLILLLTFICCALTIGLPITSNVVAFEVLSFFIGAASVVPQILMPLAADLAPPHRRASALSVVFSGLLLGILIARVVSGIIANFASWRIVYWVALGLQSCILLLLYLKLPDYPAKNKGMTYWGILFSMAKFAVTEPLLIQANLINLASMACFTNFWVTLTFLLGGPLYNYSTLVIGLFGLVGMAGVAGAPIIGRIVDRVVPWFAAVISIIASLGFYGIQLGAGGVNIAAVVIVTIGIDLFRQTQQVSLTTNVFGLDAKARSRMNAVMIISIFLGQIMGTSVGTSVFNAHGWRAAAALSVGWHGFCLLMILVRGPHCQRYTWFGYEGGYSVKKIATHQESQGDKEKQVQVTQAEEATGSGESGEGINDRDEAEKS</sequence>
<evidence type="ECO:0000313" key="2">
    <source>
        <dbReference type="Proteomes" id="UP001055072"/>
    </source>
</evidence>
<protein>
    <submittedName>
        <fullName evidence="1">Major facilitator superfamily domain-containing protein</fullName>
    </submittedName>
</protein>
<proteinExistence type="predicted"/>
<keyword evidence="2" id="KW-1185">Reference proteome</keyword>
<evidence type="ECO:0000313" key="1">
    <source>
        <dbReference type="EMBL" id="KAI0090772.1"/>
    </source>
</evidence>
<dbReference type="Proteomes" id="UP001055072">
    <property type="component" value="Unassembled WGS sequence"/>
</dbReference>
<reference evidence="1" key="1">
    <citation type="journal article" date="2021" name="Environ. Microbiol.">
        <title>Gene family expansions and transcriptome signatures uncover fungal adaptations to wood decay.</title>
        <authorList>
            <person name="Hage H."/>
            <person name="Miyauchi S."/>
            <person name="Viragh M."/>
            <person name="Drula E."/>
            <person name="Min B."/>
            <person name="Chaduli D."/>
            <person name="Navarro D."/>
            <person name="Favel A."/>
            <person name="Norest M."/>
            <person name="Lesage-Meessen L."/>
            <person name="Balint B."/>
            <person name="Merenyi Z."/>
            <person name="de Eugenio L."/>
            <person name="Morin E."/>
            <person name="Martinez A.T."/>
            <person name="Baldrian P."/>
            <person name="Stursova M."/>
            <person name="Martinez M.J."/>
            <person name="Novotny C."/>
            <person name="Magnuson J.K."/>
            <person name="Spatafora J.W."/>
            <person name="Maurice S."/>
            <person name="Pangilinan J."/>
            <person name="Andreopoulos W."/>
            <person name="LaButti K."/>
            <person name="Hundley H."/>
            <person name="Na H."/>
            <person name="Kuo A."/>
            <person name="Barry K."/>
            <person name="Lipzen A."/>
            <person name="Henrissat B."/>
            <person name="Riley R."/>
            <person name="Ahrendt S."/>
            <person name="Nagy L.G."/>
            <person name="Grigoriev I.V."/>
            <person name="Martin F."/>
            <person name="Rosso M.N."/>
        </authorList>
    </citation>
    <scope>NUCLEOTIDE SEQUENCE</scope>
    <source>
        <strain evidence="1">CBS 384.51</strain>
    </source>
</reference>
<comment type="caution">
    <text evidence="1">The sequence shown here is derived from an EMBL/GenBank/DDBJ whole genome shotgun (WGS) entry which is preliminary data.</text>
</comment>